<evidence type="ECO:0000313" key="2">
    <source>
        <dbReference type="Proteomes" id="UP000225448"/>
    </source>
</evidence>
<protein>
    <submittedName>
        <fullName evidence="1">Uncharacterized protein</fullName>
    </submittedName>
</protein>
<accession>A0A1Y0SZ70</accession>
<sequence length="86" mass="10093">MQIKVETISDVTDLDYLKRRIEALYFEVKRFDKTLFISYTSASMNADAGFRLARLLHNNDGLVVYELDNDTKQTWEIEDSRVKKEA</sequence>
<reference evidence="1 2" key="1">
    <citation type="submission" date="2017-05" db="EMBL/GenBank/DDBJ databases">
        <authorList>
            <person name="Song R."/>
            <person name="Chenine A.L."/>
            <person name="Ruprecht R.M."/>
        </authorList>
    </citation>
    <scope>NUCLEOTIDE SEQUENCE [LARGE SCALE GENOMIC DNA]</scope>
</reference>
<organism evidence="1 2">
    <name type="scientific">Pseudomonas phage Phabio</name>
    <dbReference type="NCBI Taxonomy" id="2006668"/>
    <lineage>
        <taxon>Viruses</taxon>
        <taxon>Duplodnaviria</taxon>
        <taxon>Heunggongvirae</taxon>
        <taxon>Uroviricota</taxon>
        <taxon>Caudoviricetes</taxon>
        <taxon>Chimalliviridae</taxon>
        <taxon>Phabiovirus</taxon>
        <taxon>Phabiovirus phabio</taxon>
    </lineage>
</organism>
<dbReference type="Proteomes" id="UP000225448">
    <property type="component" value="Segment"/>
</dbReference>
<proteinExistence type="predicted"/>
<keyword evidence="2" id="KW-1185">Reference proteome</keyword>
<name>A0A1Y0SZ70_9CAUD</name>
<evidence type="ECO:0000313" key="1">
    <source>
        <dbReference type="EMBL" id="ARV76809.1"/>
    </source>
</evidence>
<dbReference type="EMBL" id="MF042360">
    <property type="protein sequence ID" value="ARV76809.1"/>
    <property type="molecule type" value="Genomic_DNA"/>
</dbReference>
<gene>
    <name evidence="1" type="ORF">PHABIO_178</name>
</gene>